<dbReference type="EMBL" id="VENP01000001">
    <property type="protein sequence ID" value="TNU77257.1"/>
    <property type="molecule type" value="Genomic_DNA"/>
</dbReference>
<dbReference type="RefSeq" id="WP_139985330.1">
    <property type="nucleotide sequence ID" value="NZ_VENP01000001.1"/>
</dbReference>
<evidence type="ECO:0000259" key="1">
    <source>
        <dbReference type="Pfam" id="PF12867"/>
    </source>
</evidence>
<proteinExistence type="predicted"/>
<dbReference type="InterPro" id="IPR024775">
    <property type="entry name" value="DinB-like"/>
</dbReference>
<dbReference type="Proteomes" id="UP000313849">
    <property type="component" value="Unassembled WGS sequence"/>
</dbReference>
<organism evidence="2 3">
    <name type="scientific">Miniimonas arenae</name>
    <dbReference type="NCBI Taxonomy" id="676201"/>
    <lineage>
        <taxon>Bacteria</taxon>
        <taxon>Bacillati</taxon>
        <taxon>Actinomycetota</taxon>
        <taxon>Actinomycetes</taxon>
        <taxon>Micrococcales</taxon>
        <taxon>Beutenbergiaceae</taxon>
        <taxon>Miniimonas</taxon>
    </lineage>
</organism>
<dbReference type="InterPro" id="IPR034660">
    <property type="entry name" value="DinB/YfiT-like"/>
</dbReference>
<reference evidence="2 3" key="1">
    <citation type="submission" date="2019-06" db="EMBL/GenBank/DDBJ databases">
        <title>Draft genome sequence of Miniimonas arenae KCTC 19750T isolated from sea sand.</title>
        <authorList>
            <person name="Park S.-J."/>
        </authorList>
    </citation>
    <scope>NUCLEOTIDE SEQUENCE [LARGE SCALE GENOMIC DNA]</scope>
    <source>
        <strain evidence="2 3">KCTC 19750</strain>
    </source>
</reference>
<dbReference type="SUPFAM" id="SSF109854">
    <property type="entry name" value="DinB/YfiT-like putative metalloenzymes"/>
    <property type="match status" value="1"/>
</dbReference>
<accession>A0A5C5BFS0</accession>
<sequence>MSLEPDTKDWTWVLRERCPECGLAAGEVAPAEIGLLVRASLPRWTAALARPDASVRRSPQRWSDLEYACHARDVFRVFDERLAQMLATDGAAFANWDQDATALEQDYAGQDPRAVATELTEAGERVAARFDAVTEADHARRGIRSNGSEFTVVTLGQYFWHDVHHHLRDVGA</sequence>
<feature type="domain" description="DinB-like" evidence="1">
    <location>
        <begin position="38"/>
        <end position="166"/>
    </location>
</feature>
<gene>
    <name evidence="2" type="ORF">FH969_00325</name>
</gene>
<protein>
    <submittedName>
        <fullName evidence="2">DinB family protein</fullName>
    </submittedName>
</protein>
<name>A0A5C5BFS0_9MICO</name>
<evidence type="ECO:0000313" key="3">
    <source>
        <dbReference type="Proteomes" id="UP000313849"/>
    </source>
</evidence>
<dbReference type="OrthoDB" id="3376896at2"/>
<keyword evidence="3" id="KW-1185">Reference proteome</keyword>
<comment type="caution">
    <text evidence="2">The sequence shown here is derived from an EMBL/GenBank/DDBJ whole genome shotgun (WGS) entry which is preliminary data.</text>
</comment>
<dbReference type="Gene3D" id="1.20.120.450">
    <property type="entry name" value="dinb family like domain"/>
    <property type="match status" value="1"/>
</dbReference>
<dbReference type="Pfam" id="PF12867">
    <property type="entry name" value="DinB_2"/>
    <property type="match status" value="1"/>
</dbReference>
<dbReference type="AlphaFoldDB" id="A0A5C5BFS0"/>
<evidence type="ECO:0000313" key="2">
    <source>
        <dbReference type="EMBL" id="TNU77257.1"/>
    </source>
</evidence>